<feature type="coiled-coil region" evidence="1">
    <location>
        <begin position="452"/>
        <end position="500"/>
    </location>
</feature>
<evidence type="ECO:0000313" key="3">
    <source>
        <dbReference type="EMBL" id="CAI9534454.1"/>
    </source>
</evidence>
<dbReference type="PRINTS" id="PR02062">
    <property type="entry name" value="CENTROSOME78"/>
</dbReference>
<accession>A0ABN9AEM7</accession>
<proteinExistence type="predicted"/>
<dbReference type="SUPFAM" id="SSF52047">
    <property type="entry name" value="RNI-like"/>
    <property type="match status" value="1"/>
</dbReference>
<dbReference type="InterPro" id="IPR032675">
    <property type="entry name" value="LRR_dom_sf"/>
</dbReference>
<feature type="region of interest" description="Disordered" evidence="2">
    <location>
        <begin position="322"/>
        <end position="343"/>
    </location>
</feature>
<evidence type="ECO:0000313" key="4">
    <source>
        <dbReference type="Proteomes" id="UP001162483"/>
    </source>
</evidence>
<evidence type="ECO:0008006" key="5">
    <source>
        <dbReference type="Google" id="ProtNLM"/>
    </source>
</evidence>
<dbReference type="Pfam" id="PF13516">
    <property type="entry name" value="LRR_6"/>
    <property type="match status" value="2"/>
</dbReference>
<comment type="caution">
    <text evidence="3">The sequence shown here is derived from an EMBL/GenBank/DDBJ whole genome shotgun (WGS) entry which is preliminary data.</text>
</comment>
<dbReference type="Gene3D" id="3.80.10.10">
    <property type="entry name" value="Ribonuclease Inhibitor"/>
    <property type="match status" value="2"/>
</dbReference>
<dbReference type="SMART" id="SM00368">
    <property type="entry name" value="LRR_RI"/>
    <property type="match status" value="3"/>
</dbReference>
<keyword evidence="1" id="KW-0175">Coiled coil</keyword>
<dbReference type="PANTHER" id="PTHR24110">
    <property type="entry name" value="CENTROSOMAL PROTEIN OF 78 KDA"/>
    <property type="match status" value="1"/>
</dbReference>
<feature type="compositionally biased region" description="Acidic residues" evidence="2">
    <location>
        <begin position="423"/>
        <end position="432"/>
    </location>
</feature>
<dbReference type="PANTHER" id="PTHR24110:SF3">
    <property type="entry name" value="CENTROSOMAL PROTEIN OF 78 KDA"/>
    <property type="match status" value="1"/>
</dbReference>
<evidence type="ECO:0000256" key="2">
    <source>
        <dbReference type="SAM" id="MobiDB-lite"/>
    </source>
</evidence>
<gene>
    <name evidence="3" type="ORF">SPARVUS_LOCUS635551</name>
</gene>
<evidence type="ECO:0000256" key="1">
    <source>
        <dbReference type="SAM" id="Coils"/>
    </source>
</evidence>
<dbReference type="InterPro" id="IPR026212">
    <property type="entry name" value="Cep78"/>
</dbReference>
<protein>
    <recommendedName>
        <fullName evidence="5">Centrosomal protein of 78 kDa</fullName>
    </recommendedName>
</protein>
<feature type="region of interest" description="Disordered" evidence="2">
    <location>
        <begin position="405"/>
        <end position="433"/>
    </location>
</feature>
<reference evidence="3" key="1">
    <citation type="submission" date="2023-05" db="EMBL/GenBank/DDBJ databases">
        <authorList>
            <person name="Stuckert A."/>
        </authorList>
    </citation>
    <scope>NUCLEOTIDE SEQUENCE</scope>
</reference>
<organism evidence="3 4">
    <name type="scientific">Staurois parvus</name>
    <dbReference type="NCBI Taxonomy" id="386267"/>
    <lineage>
        <taxon>Eukaryota</taxon>
        <taxon>Metazoa</taxon>
        <taxon>Chordata</taxon>
        <taxon>Craniata</taxon>
        <taxon>Vertebrata</taxon>
        <taxon>Euteleostomi</taxon>
        <taxon>Amphibia</taxon>
        <taxon>Batrachia</taxon>
        <taxon>Anura</taxon>
        <taxon>Neobatrachia</taxon>
        <taxon>Ranoidea</taxon>
        <taxon>Ranidae</taxon>
        <taxon>Staurois</taxon>
    </lineage>
</organism>
<dbReference type="Proteomes" id="UP001162483">
    <property type="component" value="Unassembled WGS sequence"/>
</dbReference>
<name>A0ABN9AEM7_9NEOB</name>
<dbReference type="InterPro" id="IPR001611">
    <property type="entry name" value="Leu-rich_rpt"/>
</dbReference>
<dbReference type="EMBL" id="CATNWA010000200">
    <property type="protein sequence ID" value="CAI9534454.1"/>
    <property type="molecule type" value="Genomic_DNA"/>
</dbReference>
<sequence length="525" mass="59332">MIDSVQIRRQGPIDFKSHYEYMCVLQDSIPLQAVKVNLRQDALNFNADRIRLADWPPILNTLKINKSLISVSIKSCHQPGLGESDSEKYGIHFRRRIPPIRSKDMTFQLCRALAACLRVSNSLKEVELHGLPLRERDLRTLAKGLAASKSLESMSLPYSSCGDEGLEIICQSVKNSPTIKMINFTGCNLTWRGAQFIASIIKHQATRRHSEAWAESLRYRRPDLDCMNGLRRISLNCNTLVGDQGAKALAEVLGEDLWLKALDIRQCGITNEGAKAFLHALQTNTTLMVLDVRKNPLIDHELLKTVIERVLLNSHDTNSEYKWFTSPSSKGPKPRKPSSLRNGLKGKNIIRIGFATKKPFVPGRKYTPKELYAPEPKAAGVKGFLPWRTAERANRHREMSMDCISYSPTQTGSPVKVSVDSETSCDSDESEGSADLFIDRPGVPNKRNAINYKRLQVALEECQLRLEEERKARLRADDRIMELEVENTRLRRINRSLSETLETRTVTSVLLEDEGVLDSIEKILQ</sequence>
<keyword evidence="4" id="KW-1185">Reference proteome</keyword>